<comment type="caution">
    <text evidence="1">The sequence shown here is derived from an EMBL/GenBank/DDBJ whole genome shotgun (WGS) entry which is preliminary data.</text>
</comment>
<name>A0ACB5TR00_AMBMO</name>
<evidence type="ECO:0000313" key="2">
    <source>
        <dbReference type="Proteomes" id="UP001165064"/>
    </source>
</evidence>
<organism evidence="1 2">
    <name type="scientific">Ambrosiozyma monospora</name>
    <name type="common">Yeast</name>
    <name type="synonym">Endomycopsis monosporus</name>
    <dbReference type="NCBI Taxonomy" id="43982"/>
    <lineage>
        <taxon>Eukaryota</taxon>
        <taxon>Fungi</taxon>
        <taxon>Dikarya</taxon>
        <taxon>Ascomycota</taxon>
        <taxon>Saccharomycotina</taxon>
        <taxon>Pichiomycetes</taxon>
        <taxon>Pichiales</taxon>
        <taxon>Pichiaceae</taxon>
        <taxon>Ambrosiozyma</taxon>
    </lineage>
</organism>
<reference evidence="1" key="1">
    <citation type="submission" date="2023-04" db="EMBL/GenBank/DDBJ databases">
        <title>Ambrosiozyma monospora NBRC 10751.</title>
        <authorList>
            <person name="Ichikawa N."/>
            <person name="Sato H."/>
            <person name="Tonouchi N."/>
        </authorList>
    </citation>
    <scope>NUCLEOTIDE SEQUENCE</scope>
    <source>
        <strain evidence="1">NBRC 10751</strain>
    </source>
</reference>
<keyword evidence="2" id="KW-1185">Reference proteome</keyword>
<protein>
    <submittedName>
        <fullName evidence="1">Unnamed protein product</fullName>
    </submittedName>
</protein>
<evidence type="ECO:0000313" key="1">
    <source>
        <dbReference type="EMBL" id="GME92156.1"/>
    </source>
</evidence>
<accession>A0ACB5TR00</accession>
<sequence length="154" mass="17191">MRSSLNKVKPVPRPEEKIPEALQKFGKLNKPKVAPKPATPLPEALQKFGKLNKPKPAPKPDIQLPEALQKIGKLSKTKVAPKPKENVPEALQRFQRLKTGSGKEKKPATIHNNEVDTDNQGAETEPSSPEEQEDKRFEGVRKVKPGCHDWSWSP</sequence>
<dbReference type="Proteomes" id="UP001165064">
    <property type="component" value="Unassembled WGS sequence"/>
</dbReference>
<proteinExistence type="predicted"/>
<gene>
    <name evidence="1" type="ORF">Amon02_000904600</name>
</gene>
<dbReference type="EMBL" id="BSXS01008319">
    <property type="protein sequence ID" value="GME92156.1"/>
    <property type="molecule type" value="Genomic_DNA"/>
</dbReference>